<accession>A0A8G1A2Y5</accession>
<feature type="domain" description="PEGA" evidence="2">
    <location>
        <begin position="24"/>
        <end position="85"/>
    </location>
</feature>
<evidence type="ECO:0000256" key="1">
    <source>
        <dbReference type="SAM" id="Coils"/>
    </source>
</evidence>
<dbReference type="Pfam" id="PF08308">
    <property type="entry name" value="PEGA"/>
    <property type="match status" value="1"/>
</dbReference>
<dbReference type="PROSITE" id="PS51257">
    <property type="entry name" value="PROKAR_LIPOPROTEIN"/>
    <property type="match status" value="1"/>
</dbReference>
<evidence type="ECO:0000313" key="4">
    <source>
        <dbReference type="Proteomes" id="UP000826709"/>
    </source>
</evidence>
<gene>
    <name evidence="3" type="ORF">E2N92_08555</name>
</gene>
<name>A0A8G1A2Y5_9EURY</name>
<keyword evidence="1" id="KW-0175">Coiled coil</keyword>
<dbReference type="EMBL" id="CP037968">
    <property type="protein sequence ID" value="QYZ79473.1"/>
    <property type="molecule type" value="Genomic_DNA"/>
</dbReference>
<dbReference type="OrthoDB" id="137154at2157"/>
<feature type="coiled-coil region" evidence="1">
    <location>
        <begin position="310"/>
        <end position="399"/>
    </location>
</feature>
<keyword evidence="4" id="KW-1185">Reference proteome</keyword>
<evidence type="ECO:0000259" key="2">
    <source>
        <dbReference type="Pfam" id="PF08308"/>
    </source>
</evidence>
<sequence>MKRLPLLLLTIGFVLTTGCGALSGTLEIASEPADAAVYLDGEYCGTTPCTVRDLDAGSHTLELRHERYPTWQTEIEVRMGEEAGVVADLAENLVPEVDLACDRPGDYLQGEEIVVTGRAVTPWKQVNLTVEPIDGDGSFVPQSYQVEVDAEYGFEYRLPTGTMPGGRYRLTASLGTGEAENLTVVVLTEGEANVAVVREIVETYRETHTYSDADFFVCADMALDVWNMIETRGIDAKIAIGDVERSGEELHEADHAWVLAETSPGVWTALETTGGFVVDDDEQYQEGWFFDTPRGFKEFIDLSNRYNAGVEQYDDLEKRYNRKVERYNDELEELNDLIDSHNERYAGRWLTPQEYEDAERMEERINEQRVVVAQLDGEAEQLSREIDGVERDLEALERQMRRLAG</sequence>
<reference evidence="3" key="2">
    <citation type="submission" date="2019-03" db="EMBL/GenBank/DDBJ databases">
        <authorList>
            <person name="Chen S.-C."/>
            <person name="Wu S.-Y."/>
            <person name="Lai M.-C."/>
        </authorList>
    </citation>
    <scope>NUCLEOTIDE SEQUENCE</scope>
    <source>
        <strain evidence="3">ML15</strain>
    </source>
</reference>
<dbReference type="RefSeq" id="WP_220680781.1">
    <property type="nucleotide sequence ID" value="NZ_CP037968.1"/>
</dbReference>
<organism evidence="3 4">
    <name type="scientific">Methanofollis formosanus</name>
    <dbReference type="NCBI Taxonomy" id="299308"/>
    <lineage>
        <taxon>Archaea</taxon>
        <taxon>Methanobacteriati</taxon>
        <taxon>Methanobacteriota</taxon>
        <taxon>Stenosarchaea group</taxon>
        <taxon>Methanomicrobia</taxon>
        <taxon>Methanomicrobiales</taxon>
        <taxon>Methanomicrobiaceae</taxon>
        <taxon>Methanofollis</taxon>
    </lineage>
</organism>
<dbReference type="InterPro" id="IPR013229">
    <property type="entry name" value="PEGA"/>
</dbReference>
<dbReference type="KEGG" id="mfk:E2N92_08555"/>
<reference evidence="3" key="1">
    <citation type="journal article" date="2005" name="Int. J. Syst. Evol. Microbiol.">
        <title>Methanofollis formosanus sp. nov., isolated from a fish pond.</title>
        <authorList>
            <person name="Wu S.Y."/>
            <person name="Chen S.C."/>
            <person name="Lai M.C."/>
        </authorList>
    </citation>
    <scope>NUCLEOTIDE SEQUENCE</scope>
    <source>
        <strain evidence="3">ML15</strain>
    </source>
</reference>
<evidence type="ECO:0000313" key="3">
    <source>
        <dbReference type="EMBL" id="QYZ79473.1"/>
    </source>
</evidence>
<dbReference type="AlphaFoldDB" id="A0A8G1A2Y5"/>
<proteinExistence type="predicted"/>
<dbReference type="Proteomes" id="UP000826709">
    <property type="component" value="Chromosome"/>
</dbReference>
<protein>
    <submittedName>
        <fullName evidence="3">PEGA domain-containing protein</fullName>
    </submittedName>
</protein>